<reference evidence="2" key="1">
    <citation type="journal article" date="2023" name="Front. Plant Sci.">
        <title>Chromosomal-level genome assembly of Melastoma candidum provides insights into trichome evolution.</title>
        <authorList>
            <person name="Zhong Y."/>
            <person name="Wu W."/>
            <person name="Sun C."/>
            <person name="Zou P."/>
            <person name="Liu Y."/>
            <person name="Dai S."/>
            <person name="Zhou R."/>
        </authorList>
    </citation>
    <scope>NUCLEOTIDE SEQUENCE [LARGE SCALE GENOMIC DNA]</scope>
</reference>
<accession>A0ACB9QVQ5</accession>
<proteinExistence type="predicted"/>
<evidence type="ECO:0000313" key="1">
    <source>
        <dbReference type="EMBL" id="KAI4370520.1"/>
    </source>
</evidence>
<protein>
    <submittedName>
        <fullName evidence="1">Uncharacterized protein</fullName>
    </submittedName>
</protein>
<evidence type="ECO:0000313" key="2">
    <source>
        <dbReference type="Proteomes" id="UP001057402"/>
    </source>
</evidence>
<keyword evidence="2" id="KW-1185">Reference proteome</keyword>
<gene>
    <name evidence="1" type="ORF">MLD38_018869</name>
</gene>
<name>A0ACB9QVQ5_9MYRT</name>
<sequence length="157" mass="17700">MTSSPPNSSFHWQYTELDDHNFRIQGRNLFYAVVLFALVLLFSLLFFYARWLCRCLDYPGPLPLPPPPSRPEHGLSKSAIDALPIVLHQVGGRVGEDTECIICLGELEEGEKVKVLPPCEHRFHGECVDRWLLARTACPLCRTKVGVRSLDLEAAIV</sequence>
<comment type="caution">
    <text evidence="1">The sequence shown here is derived from an EMBL/GenBank/DDBJ whole genome shotgun (WGS) entry which is preliminary data.</text>
</comment>
<organism evidence="1 2">
    <name type="scientific">Melastoma candidum</name>
    <dbReference type="NCBI Taxonomy" id="119954"/>
    <lineage>
        <taxon>Eukaryota</taxon>
        <taxon>Viridiplantae</taxon>
        <taxon>Streptophyta</taxon>
        <taxon>Embryophyta</taxon>
        <taxon>Tracheophyta</taxon>
        <taxon>Spermatophyta</taxon>
        <taxon>Magnoliopsida</taxon>
        <taxon>eudicotyledons</taxon>
        <taxon>Gunneridae</taxon>
        <taxon>Pentapetalae</taxon>
        <taxon>rosids</taxon>
        <taxon>malvids</taxon>
        <taxon>Myrtales</taxon>
        <taxon>Melastomataceae</taxon>
        <taxon>Melastomatoideae</taxon>
        <taxon>Melastomateae</taxon>
        <taxon>Melastoma</taxon>
    </lineage>
</organism>
<dbReference type="EMBL" id="CM042884">
    <property type="protein sequence ID" value="KAI4370520.1"/>
    <property type="molecule type" value="Genomic_DNA"/>
</dbReference>
<dbReference type="Proteomes" id="UP001057402">
    <property type="component" value="Chromosome 5"/>
</dbReference>